<evidence type="ECO:0000256" key="3">
    <source>
        <dbReference type="ARBA" id="ARBA00022723"/>
    </source>
</evidence>
<dbReference type="PIRSF" id="PIRSF036685">
    <property type="entry name" value="BacLeuNPeptidase"/>
    <property type="match status" value="1"/>
</dbReference>
<dbReference type="Proteomes" id="UP000662888">
    <property type="component" value="Chromosome"/>
</dbReference>
<evidence type="ECO:0000256" key="6">
    <source>
        <dbReference type="ARBA" id="ARBA00022833"/>
    </source>
</evidence>
<evidence type="ECO:0000259" key="8">
    <source>
        <dbReference type="Pfam" id="PF04151"/>
    </source>
</evidence>
<feature type="signal peptide" evidence="7">
    <location>
        <begin position="1"/>
        <end position="32"/>
    </location>
</feature>
<keyword evidence="5" id="KW-0378">Hydrolase</keyword>
<dbReference type="InterPro" id="IPR012189">
    <property type="entry name" value="Pept_M28E_Ap1"/>
</dbReference>
<protein>
    <submittedName>
        <fullName evidence="10">M20/M25/M40 family metallo-hydrolase</fullName>
    </submittedName>
</protein>
<keyword evidence="3" id="KW-0479">Metal-binding</keyword>
<proteinExistence type="predicted"/>
<dbReference type="InterPro" id="IPR045175">
    <property type="entry name" value="M28_fam"/>
</dbReference>
<dbReference type="Gene3D" id="2.60.120.380">
    <property type="match status" value="1"/>
</dbReference>
<reference evidence="10 11" key="1">
    <citation type="submission" date="2020-11" db="EMBL/GenBank/DDBJ databases">
        <authorList>
            <person name="Sun Q."/>
        </authorList>
    </citation>
    <scope>NUCLEOTIDE SEQUENCE [LARGE SCALE GENOMIC DNA]</scope>
    <source>
        <strain evidence="10 11">P8398</strain>
    </source>
</reference>
<sequence>MENQVHQFQRRTMPALLAVLISGLLATTSASAAPGKGWITVGDAAYTHLQKVAPQAIARQSQLVRTNDQAGIVASEKVHLVQVNEEEMLKLNAAIHKELRRCGGYMYHESEADGKRALAKLAAPASTASLATLARPSYVLDNQALVAPVLSQMQAGNIETTIGELASFQNRFYTTTGGTDASNWLKQKWAGMATGRADIAVTQFAHTGYNQKSVILTITGTDNPSEVIVLGGHLDSTAGSGTGESSRAPGADDDASGIASMTEVLRSMIANGYKPRRTIKMIGYAAEEVGLRGSQAIAQNFKANNVNVVGVMQLDMTNYKGSANDIYIYTDYTDSLQNDFVVKLINTYQPTLTIGYDKCGYGCSDHASWNAQGYYTSMPFETSFTQDNPYIHTANDTFANAGGQANHSLKFARLAASFAIELGSDGAVVGGGDKTETFTGSLTSGQKKTFGPFKAAIGSVVSSTTGTGDTDLYVRRTSVPTTSSYTCKSDGSTSTESCTVNMTANGDVYVLLNGYTSSSYTLKVTYKPQ</sequence>
<name>A0AA49A974_9BURK</name>
<feature type="domain" description="Peptidase C-terminal archaeal/bacterial" evidence="8">
    <location>
        <begin position="461"/>
        <end position="512"/>
    </location>
</feature>
<evidence type="ECO:0000256" key="1">
    <source>
        <dbReference type="ARBA" id="ARBA00022438"/>
    </source>
</evidence>
<evidence type="ECO:0000256" key="7">
    <source>
        <dbReference type="SAM" id="SignalP"/>
    </source>
</evidence>
<dbReference type="InterPro" id="IPR007484">
    <property type="entry name" value="Peptidase_M28"/>
</dbReference>
<evidence type="ECO:0000313" key="11">
    <source>
        <dbReference type="Proteomes" id="UP000662888"/>
    </source>
</evidence>
<dbReference type="SUPFAM" id="SSF53187">
    <property type="entry name" value="Zn-dependent exopeptidases"/>
    <property type="match status" value="1"/>
</dbReference>
<dbReference type="EMBL" id="CP065053">
    <property type="protein sequence ID" value="QPI51079.1"/>
    <property type="molecule type" value="Genomic_DNA"/>
</dbReference>
<feature type="chain" id="PRO_5045271241" evidence="7">
    <location>
        <begin position="33"/>
        <end position="529"/>
    </location>
</feature>
<keyword evidence="11" id="KW-1185">Reference proteome</keyword>
<evidence type="ECO:0000259" key="9">
    <source>
        <dbReference type="Pfam" id="PF04389"/>
    </source>
</evidence>
<dbReference type="PANTHER" id="PTHR12147:SF56">
    <property type="entry name" value="AMINOPEPTIDASE YDR415C-RELATED"/>
    <property type="match status" value="1"/>
</dbReference>
<gene>
    <name evidence="10" type="ORF">IV454_05895</name>
</gene>
<keyword evidence="6" id="KW-0862">Zinc</keyword>
<keyword evidence="2" id="KW-0645">Protease</keyword>
<evidence type="ECO:0000313" key="10">
    <source>
        <dbReference type="EMBL" id="QPI51079.1"/>
    </source>
</evidence>
<dbReference type="Pfam" id="PF04389">
    <property type="entry name" value="Peptidase_M28"/>
    <property type="match status" value="1"/>
</dbReference>
<organism evidence="10 11">
    <name type="scientific">Massilia antarctica</name>
    <dbReference type="NCBI Taxonomy" id="2765360"/>
    <lineage>
        <taxon>Bacteria</taxon>
        <taxon>Pseudomonadati</taxon>
        <taxon>Pseudomonadota</taxon>
        <taxon>Betaproteobacteria</taxon>
        <taxon>Burkholderiales</taxon>
        <taxon>Oxalobacteraceae</taxon>
        <taxon>Telluria group</taxon>
        <taxon>Massilia</taxon>
    </lineage>
</organism>
<dbReference type="PANTHER" id="PTHR12147">
    <property type="entry name" value="METALLOPEPTIDASE M28 FAMILY MEMBER"/>
    <property type="match status" value="1"/>
</dbReference>
<accession>A0AA49A974</accession>
<dbReference type="Gene3D" id="3.40.630.10">
    <property type="entry name" value="Zn peptidases"/>
    <property type="match status" value="1"/>
</dbReference>
<evidence type="ECO:0000256" key="5">
    <source>
        <dbReference type="ARBA" id="ARBA00022801"/>
    </source>
</evidence>
<keyword evidence="4 7" id="KW-0732">Signal</keyword>
<keyword evidence="1" id="KW-0031">Aminopeptidase</keyword>
<evidence type="ECO:0000256" key="4">
    <source>
        <dbReference type="ARBA" id="ARBA00022729"/>
    </source>
</evidence>
<evidence type="ECO:0000256" key="2">
    <source>
        <dbReference type="ARBA" id="ARBA00022670"/>
    </source>
</evidence>
<feature type="domain" description="Peptidase M28" evidence="9">
    <location>
        <begin position="214"/>
        <end position="406"/>
    </location>
</feature>
<dbReference type="Pfam" id="PF04151">
    <property type="entry name" value="PPC"/>
    <property type="match status" value="1"/>
</dbReference>
<dbReference type="InterPro" id="IPR007280">
    <property type="entry name" value="Peptidase_C_arc/bac"/>
</dbReference>